<keyword evidence="3" id="KW-1185">Reference proteome</keyword>
<dbReference type="InterPro" id="IPR002347">
    <property type="entry name" value="SDR_fam"/>
</dbReference>
<dbReference type="PANTHER" id="PTHR43157">
    <property type="entry name" value="PHOSPHATIDYLINOSITOL-GLYCAN BIOSYNTHESIS CLASS F PROTEIN-RELATED"/>
    <property type="match status" value="1"/>
</dbReference>
<keyword evidence="2" id="KW-0472">Membrane</keyword>
<feature type="transmembrane region" description="Helical" evidence="2">
    <location>
        <begin position="162"/>
        <end position="181"/>
    </location>
</feature>
<dbReference type="KEGG" id="osn:115227438"/>
<dbReference type="RefSeq" id="XP_029654129.2">
    <property type="nucleotide sequence ID" value="XM_029798269.2"/>
</dbReference>
<protein>
    <submittedName>
        <fullName evidence="4">Retinol dehydrogenase 14-like</fullName>
    </submittedName>
</protein>
<dbReference type="AlphaFoldDB" id="A0A6P7TPK0"/>
<dbReference type="PRINTS" id="PR00081">
    <property type="entry name" value="GDHRDH"/>
</dbReference>
<name>A0A6P7TPK0_9MOLL</name>
<dbReference type="PANTHER" id="PTHR43157:SF31">
    <property type="entry name" value="PHOSPHATIDYLINOSITOL-GLYCAN BIOSYNTHESIS CLASS F PROTEIN"/>
    <property type="match status" value="1"/>
</dbReference>
<dbReference type="SUPFAM" id="SSF51735">
    <property type="entry name" value="NAD(P)-binding Rossmann-fold domains"/>
    <property type="match status" value="1"/>
</dbReference>
<dbReference type="Pfam" id="PF00106">
    <property type="entry name" value="adh_short"/>
    <property type="match status" value="1"/>
</dbReference>
<evidence type="ECO:0000313" key="4">
    <source>
        <dbReference type="RefSeq" id="XP_029654129.2"/>
    </source>
</evidence>
<gene>
    <name evidence="4" type="primary">LOC115227438</name>
</gene>
<dbReference type="Proteomes" id="UP000515154">
    <property type="component" value="Unplaced"/>
</dbReference>
<evidence type="ECO:0000313" key="3">
    <source>
        <dbReference type="Proteomes" id="UP000515154"/>
    </source>
</evidence>
<dbReference type="GO" id="GO:0016491">
    <property type="term" value="F:oxidoreductase activity"/>
    <property type="evidence" value="ECO:0007669"/>
    <property type="project" value="UniProtKB-KW"/>
</dbReference>
<proteinExistence type="predicted"/>
<keyword evidence="1" id="KW-0560">Oxidoreductase</keyword>
<accession>A0A6P7TPK0</accession>
<feature type="transmembrane region" description="Helical" evidence="2">
    <location>
        <begin position="14"/>
        <end position="35"/>
    </location>
</feature>
<reference evidence="4" key="1">
    <citation type="submission" date="2025-08" db="UniProtKB">
        <authorList>
            <consortium name="RefSeq"/>
        </authorList>
    </citation>
    <scope>IDENTIFICATION</scope>
</reference>
<keyword evidence="2" id="KW-0812">Transmembrane</keyword>
<organism evidence="3 4">
    <name type="scientific">Octopus sinensis</name>
    <name type="common">East Asian common octopus</name>
    <dbReference type="NCBI Taxonomy" id="2607531"/>
    <lineage>
        <taxon>Eukaryota</taxon>
        <taxon>Metazoa</taxon>
        <taxon>Spiralia</taxon>
        <taxon>Lophotrochozoa</taxon>
        <taxon>Mollusca</taxon>
        <taxon>Cephalopoda</taxon>
        <taxon>Coleoidea</taxon>
        <taxon>Octopodiformes</taxon>
        <taxon>Octopoda</taxon>
        <taxon>Incirrata</taxon>
        <taxon>Octopodidae</taxon>
        <taxon>Octopus</taxon>
    </lineage>
</organism>
<evidence type="ECO:0000256" key="2">
    <source>
        <dbReference type="SAM" id="Phobius"/>
    </source>
</evidence>
<dbReference type="Gene3D" id="3.40.50.720">
    <property type="entry name" value="NAD(P)-binding Rossmann-like Domain"/>
    <property type="match status" value="1"/>
</dbReference>
<sequence length="354" mass="40294">MSLAVNYFDRNGKIFTMLFYTILLLIITTFCLYILSKITTKIRHHYHFKYYRNHFRMDGKTILITEATSGTGRSIAEYLVAQGAKVIMACRNLSKAEEVANEIRNSTGVDPKKLSVVHLDFIDLNSVRECAKKITASEDRIDVLFNNAGLGLSPFKLTKQGYDYVFGVNYVGPFLLTYLLIDLLKKSSPSRVINVIPCGDTFLKEEPDFSRQLTQESDIKYPNLFGYNMSKLAQIWHAKILSEKLKDYQVSTISVHSGSGSKITTDQKTNGMLLAKIVSRFFDLISRKFNMLPKDAALTVAYLAMDPNLEDMSGQYFENMKISQNLSPYAKDKRLAQKMWDVSMEMCGLCKKNE</sequence>
<evidence type="ECO:0000256" key="1">
    <source>
        <dbReference type="ARBA" id="ARBA00023002"/>
    </source>
</evidence>
<keyword evidence="2" id="KW-1133">Transmembrane helix</keyword>
<dbReference type="InterPro" id="IPR036291">
    <property type="entry name" value="NAD(P)-bd_dom_sf"/>
</dbReference>